<dbReference type="OrthoDB" id="9811423at2"/>
<dbReference type="PANTHER" id="PTHR35175">
    <property type="entry name" value="DUF1289 DOMAIN-CONTAINING PROTEIN"/>
    <property type="match status" value="1"/>
</dbReference>
<keyword evidence="3" id="KW-1185">Reference proteome</keyword>
<dbReference type="PANTHER" id="PTHR35175:SF2">
    <property type="entry name" value="DUF1289 DOMAIN-CONTAINING PROTEIN"/>
    <property type="match status" value="1"/>
</dbReference>
<name>A0A1I6CSJ2_9RHOB</name>
<proteinExistence type="predicted"/>
<dbReference type="EMBL" id="FOYI01000001">
    <property type="protein sequence ID" value="SFQ96129.1"/>
    <property type="molecule type" value="Genomic_DNA"/>
</dbReference>
<organism evidence="2 3">
    <name type="scientific">Poseidonocella sedimentorum</name>
    <dbReference type="NCBI Taxonomy" id="871652"/>
    <lineage>
        <taxon>Bacteria</taxon>
        <taxon>Pseudomonadati</taxon>
        <taxon>Pseudomonadota</taxon>
        <taxon>Alphaproteobacteria</taxon>
        <taxon>Rhodobacterales</taxon>
        <taxon>Roseobacteraceae</taxon>
        <taxon>Poseidonocella</taxon>
    </lineage>
</organism>
<dbReference type="AlphaFoldDB" id="A0A1I6CSJ2"/>
<sequence length="77" mass="8643">MSSDEVWRRAEIESPCVKLCVIHPETGLCAGCARTLDEIAGWTGFAPEKRAQILLELPGRTPPPRRTGRRRNRDAQD</sequence>
<accession>A0A1I6CSJ2</accession>
<evidence type="ECO:0000256" key="1">
    <source>
        <dbReference type="SAM" id="MobiDB-lite"/>
    </source>
</evidence>
<evidence type="ECO:0000313" key="2">
    <source>
        <dbReference type="EMBL" id="SFQ96129.1"/>
    </source>
</evidence>
<dbReference type="InterPro" id="IPR010710">
    <property type="entry name" value="DUF1289"/>
</dbReference>
<protein>
    <recommendedName>
        <fullName evidence="4">DUF1289 domain-containing protein</fullName>
    </recommendedName>
</protein>
<evidence type="ECO:0000313" key="3">
    <source>
        <dbReference type="Proteomes" id="UP000199302"/>
    </source>
</evidence>
<feature type="region of interest" description="Disordered" evidence="1">
    <location>
        <begin position="57"/>
        <end position="77"/>
    </location>
</feature>
<dbReference type="Pfam" id="PF06945">
    <property type="entry name" value="DUF1289"/>
    <property type="match status" value="1"/>
</dbReference>
<dbReference type="RefSeq" id="WP_092075872.1">
    <property type="nucleotide sequence ID" value="NZ_FOYI01000001.1"/>
</dbReference>
<evidence type="ECO:0008006" key="4">
    <source>
        <dbReference type="Google" id="ProtNLM"/>
    </source>
</evidence>
<reference evidence="2 3" key="1">
    <citation type="submission" date="2016-10" db="EMBL/GenBank/DDBJ databases">
        <authorList>
            <person name="de Groot N.N."/>
        </authorList>
    </citation>
    <scope>NUCLEOTIDE SEQUENCE [LARGE SCALE GENOMIC DNA]</scope>
    <source>
        <strain evidence="3">KMM 9023,NRIC 0796,JCM 17311,KCTC 23692</strain>
    </source>
</reference>
<dbReference type="STRING" id="871652.SAMN04515673_101293"/>
<dbReference type="Proteomes" id="UP000199302">
    <property type="component" value="Unassembled WGS sequence"/>
</dbReference>
<gene>
    <name evidence="2" type="ORF">SAMN04515673_101293</name>
</gene>
<feature type="compositionally biased region" description="Basic residues" evidence="1">
    <location>
        <begin position="66"/>
        <end position="77"/>
    </location>
</feature>